<dbReference type="EMBL" id="KV417554">
    <property type="protein sequence ID" value="KZP20479.1"/>
    <property type="molecule type" value="Genomic_DNA"/>
</dbReference>
<evidence type="ECO:0000256" key="1">
    <source>
        <dbReference type="SAM" id="MobiDB-lite"/>
    </source>
</evidence>
<evidence type="ECO:0000313" key="2">
    <source>
        <dbReference type="EMBL" id="KZP20479.1"/>
    </source>
</evidence>
<proteinExistence type="predicted"/>
<dbReference type="Proteomes" id="UP000076532">
    <property type="component" value="Unassembled WGS sequence"/>
</dbReference>
<name>A0A166J3T6_9AGAM</name>
<protein>
    <submittedName>
        <fullName evidence="2">Uncharacterized protein</fullName>
    </submittedName>
</protein>
<reference evidence="2 3" key="1">
    <citation type="journal article" date="2016" name="Mol. Biol. Evol.">
        <title>Comparative Genomics of Early-Diverging Mushroom-Forming Fungi Provides Insights into the Origins of Lignocellulose Decay Capabilities.</title>
        <authorList>
            <person name="Nagy L.G."/>
            <person name="Riley R."/>
            <person name="Tritt A."/>
            <person name="Adam C."/>
            <person name="Daum C."/>
            <person name="Floudas D."/>
            <person name="Sun H."/>
            <person name="Yadav J.S."/>
            <person name="Pangilinan J."/>
            <person name="Larsson K.H."/>
            <person name="Matsuura K."/>
            <person name="Barry K."/>
            <person name="Labutti K."/>
            <person name="Kuo R."/>
            <person name="Ohm R.A."/>
            <person name="Bhattacharya S.S."/>
            <person name="Shirouzu T."/>
            <person name="Yoshinaga Y."/>
            <person name="Martin F.M."/>
            <person name="Grigoriev I.V."/>
            <person name="Hibbett D.S."/>
        </authorList>
    </citation>
    <scope>NUCLEOTIDE SEQUENCE [LARGE SCALE GENOMIC DNA]</scope>
    <source>
        <strain evidence="2 3">CBS 109695</strain>
    </source>
</reference>
<dbReference type="AlphaFoldDB" id="A0A166J3T6"/>
<organism evidence="2 3">
    <name type="scientific">Athelia psychrophila</name>
    <dbReference type="NCBI Taxonomy" id="1759441"/>
    <lineage>
        <taxon>Eukaryota</taxon>
        <taxon>Fungi</taxon>
        <taxon>Dikarya</taxon>
        <taxon>Basidiomycota</taxon>
        <taxon>Agaricomycotina</taxon>
        <taxon>Agaricomycetes</taxon>
        <taxon>Agaricomycetidae</taxon>
        <taxon>Atheliales</taxon>
        <taxon>Atheliaceae</taxon>
        <taxon>Athelia</taxon>
    </lineage>
</organism>
<gene>
    <name evidence="2" type="ORF">FIBSPDRAFT_861483</name>
</gene>
<keyword evidence="3" id="KW-1185">Reference proteome</keyword>
<feature type="region of interest" description="Disordered" evidence="1">
    <location>
        <begin position="71"/>
        <end position="98"/>
    </location>
</feature>
<accession>A0A166J3T6</accession>
<evidence type="ECO:0000313" key="3">
    <source>
        <dbReference type="Proteomes" id="UP000076532"/>
    </source>
</evidence>
<sequence length="98" mass="10924">MNAEGKWFRVVYAGRSRNLLRHIKPTAYPSPPSPQFNAKHLYAPPIQQTRSQPSELFGILDAPLVMHPDAYAHEKPLSPPLTSPLSTLSLPEPRTQLG</sequence>